<keyword evidence="5 8" id="KW-0378">Hydrolase</keyword>
<comment type="catalytic activity">
    <reaction evidence="7 8">
        <text>L-histidinol phosphate + H2O = L-histidinol + phosphate</text>
        <dbReference type="Rhea" id="RHEA:14465"/>
        <dbReference type="ChEBI" id="CHEBI:15377"/>
        <dbReference type="ChEBI" id="CHEBI:43474"/>
        <dbReference type="ChEBI" id="CHEBI:57699"/>
        <dbReference type="ChEBI" id="CHEBI:57980"/>
        <dbReference type="EC" id="3.1.3.15"/>
    </reaction>
</comment>
<dbReference type="Pfam" id="PF02811">
    <property type="entry name" value="PHP"/>
    <property type="match status" value="1"/>
</dbReference>
<organism evidence="10 11">
    <name type="scientific">Clostridium butyricum</name>
    <dbReference type="NCBI Taxonomy" id="1492"/>
    <lineage>
        <taxon>Bacteria</taxon>
        <taxon>Bacillati</taxon>
        <taxon>Bacillota</taxon>
        <taxon>Clostridia</taxon>
        <taxon>Eubacteriales</taxon>
        <taxon>Clostridiaceae</taxon>
        <taxon>Clostridium</taxon>
    </lineage>
</organism>
<name>A0A2S7F748_CLOBU</name>
<evidence type="ECO:0000313" key="11">
    <source>
        <dbReference type="Proteomes" id="UP000238081"/>
    </source>
</evidence>
<dbReference type="Gene3D" id="3.20.20.140">
    <property type="entry name" value="Metal-dependent hydrolases"/>
    <property type="match status" value="1"/>
</dbReference>
<evidence type="ECO:0000259" key="9">
    <source>
        <dbReference type="SMART" id="SM00481"/>
    </source>
</evidence>
<dbReference type="InterPro" id="IPR003141">
    <property type="entry name" value="Pol/His_phosphatase_N"/>
</dbReference>
<evidence type="ECO:0000256" key="6">
    <source>
        <dbReference type="ARBA" id="ARBA00023102"/>
    </source>
</evidence>
<evidence type="ECO:0000256" key="2">
    <source>
        <dbReference type="ARBA" id="ARBA00009152"/>
    </source>
</evidence>
<keyword evidence="4 8" id="KW-0028">Amino-acid biosynthesis</keyword>
<dbReference type="GO" id="GO:0004401">
    <property type="term" value="F:histidinol-phosphatase activity"/>
    <property type="evidence" value="ECO:0007669"/>
    <property type="project" value="UniProtKB-UniRule"/>
</dbReference>
<dbReference type="GO" id="GO:0005737">
    <property type="term" value="C:cytoplasm"/>
    <property type="evidence" value="ECO:0007669"/>
    <property type="project" value="TreeGrafter"/>
</dbReference>
<dbReference type="PANTHER" id="PTHR21039">
    <property type="entry name" value="HISTIDINOL PHOSPHATASE-RELATED"/>
    <property type="match status" value="1"/>
</dbReference>
<dbReference type="SMART" id="SM00481">
    <property type="entry name" value="POLIIIAc"/>
    <property type="match status" value="1"/>
</dbReference>
<comment type="pathway">
    <text evidence="1 8">Amino-acid biosynthesis; L-histidine biosynthesis; L-histidine from 5-phospho-alpha-D-ribose 1-diphosphate: step 8/9.</text>
</comment>
<dbReference type="SUPFAM" id="SSF89550">
    <property type="entry name" value="PHP domain-like"/>
    <property type="match status" value="1"/>
</dbReference>
<proteinExistence type="inferred from homology"/>
<protein>
    <recommendedName>
        <fullName evidence="3 8">Histidinol-phosphatase</fullName>
        <shortName evidence="8">HolPase</shortName>
        <ecNumber evidence="3 8">3.1.3.15</ecNumber>
    </recommendedName>
</protein>
<dbReference type="Proteomes" id="UP000238081">
    <property type="component" value="Unassembled WGS sequence"/>
</dbReference>
<evidence type="ECO:0000256" key="7">
    <source>
        <dbReference type="ARBA" id="ARBA00049158"/>
    </source>
</evidence>
<evidence type="ECO:0000256" key="1">
    <source>
        <dbReference type="ARBA" id="ARBA00004970"/>
    </source>
</evidence>
<comment type="similarity">
    <text evidence="2 8">Belongs to the PHP hydrolase family. HisK subfamily.</text>
</comment>
<dbReference type="InterPro" id="IPR004013">
    <property type="entry name" value="PHP_dom"/>
</dbReference>
<dbReference type="GO" id="GO:0000105">
    <property type="term" value="P:L-histidine biosynthetic process"/>
    <property type="evidence" value="ECO:0007669"/>
    <property type="project" value="UniProtKB-UniRule"/>
</dbReference>
<dbReference type="EMBL" id="LRDH01000138">
    <property type="protein sequence ID" value="PPV12615.1"/>
    <property type="molecule type" value="Genomic_DNA"/>
</dbReference>
<dbReference type="NCBIfam" id="TIGR01856">
    <property type="entry name" value="hisJ_fam"/>
    <property type="match status" value="1"/>
</dbReference>
<dbReference type="InterPro" id="IPR010140">
    <property type="entry name" value="Histidinol_P_phosphatase_HisJ"/>
</dbReference>
<evidence type="ECO:0000256" key="3">
    <source>
        <dbReference type="ARBA" id="ARBA00013085"/>
    </source>
</evidence>
<reference evidence="10 11" key="1">
    <citation type="submission" date="2016-01" db="EMBL/GenBank/DDBJ databases">
        <title>Characterization of the Clostridium difficile lineages that are prevalent in Hong Kong and China.</title>
        <authorList>
            <person name="Kwok J.S.-L."/>
            <person name="Lam W.-Y."/>
            <person name="Ip M."/>
            <person name="Chan T.-F."/>
            <person name="Hawkey P.M."/>
            <person name="Tsui S.K.-W."/>
        </authorList>
    </citation>
    <scope>NUCLEOTIDE SEQUENCE [LARGE SCALE GENOMIC DNA]</scope>
    <source>
        <strain evidence="10 11">300064</strain>
    </source>
</reference>
<dbReference type="AlphaFoldDB" id="A0A2S7F748"/>
<evidence type="ECO:0000256" key="4">
    <source>
        <dbReference type="ARBA" id="ARBA00022605"/>
    </source>
</evidence>
<evidence type="ECO:0000256" key="8">
    <source>
        <dbReference type="RuleBase" id="RU366003"/>
    </source>
</evidence>
<evidence type="ECO:0000313" key="10">
    <source>
        <dbReference type="EMBL" id="PPV12615.1"/>
    </source>
</evidence>
<dbReference type="PANTHER" id="PTHR21039:SF0">
    <property type="entry name" value="HISTIDINOL-PHOSPHATASE"/>
    <property type="match status" value="1"/>
</dbReference>
<dbReference type="RefSeq" id="WP_043662731.1">
    <property type="nucleotide sequence ID" value="NZ_JSEG01000004.1"/>
</dbReference>
<accession>A0A2S7F748</accession>
<dbReference type="UniPathway" id="UPA00031">
    <property type="reaction ID" value="UER00013"/>
</dbReference>
<dbReference type="EC" id="3.1.3.15" evidence="3 8"/>
<feature type="domain" description="Polymerase/histidinol phosphatase N-terminal" evidence="9">
    <location>
        <begin position="5"/>
        <end position="86"/>
    </location>
</feature>
<gene>
    <name evidence="10" type="ORF">AWN73_18410</name>
</gene>
<keyword evidence="6 8" id="KW-0368">Histidine biosynthesis</keyword>
<evidence type="ECO:0000256" key="5">
    <source>
        <dbReference type="ARBA" id="ARBA00022801"/>
    </source>
</evidence>
<dbReference type="InterPro" id="IPR016195">
    <property type="entry name" value="Pol/histidinol_Pase-like"/>
</dbReference>
<comment type="caution">
    <text evidence="10">The sequence shown here is derived from an EMBL/GenBank/DDBJ whole genome shotgun (WGS) entry which is preliminary data.</text>
</comment>
<sequence length="262" mass="30599">MKYLSDYHMHSKYSFDAVQTIEQAIKKAISMNISEICLTEHISFDPDDKSYNFFNFSDYEMEINELSHKYKDTIKIKVGLEAGEIHLYNNEFNKFFRENNLDFIIGSIHNINRRGLNTNLREFGSSTTYKNYFNEVLTLASNSDFDVLGHLDLVQRYAFKTYGVYDFNTYKDIIHEILKTLITNGKGIEVNTSGLKENLLFPKLEILQMYKDLKGEIITVGSDSHNYNRVGENVENTYNLLKDIGFKYVFTFEKRQPKGIIL</sequence>